<dbReference type="InterPro" id="IPR036388">
    <property type="entry name" value="WH-like_DNA-bd_sf"/>
</dbReference>
<keyword evidence="3" id="KW-0677">Repeat</keyword>
<dbReference type="Pfam" id="PF23598">
    <property type="entry name" value="LRR_14"/>
    <property type="match status" value="1"/>
</dbReference>
<dbReference type="InterPro" id="IPR041118">
    <property type="entry name" value="Rx_N"/>
</dbReference>
<dbReference type="PRINTS" id="PR00364">
    <property type="entry name" value="DISEASERSIST"/>
</dbReference>
<dbReference type="InterPro" id="IPR015797">
    <property type="entry name" value="NUDIX_hydrolase-like_dom_sf"/>
</dbReference>
<keyword evidence="4" id="KW-0547">Nucleotide-binding</keyword>
<dbReference type="PROSITE" id="PS51462">
    <property type="entry name" value="NUDIX"/>
    <property type="match status" value="1"/>
</dbReference>
<dbReference type="EnsemblPlants" id="TuG1812G0200000731.01.T01">
    <property type="protein sequence ID" value="TuG1812G0200000731.01.T01"/>
    <property type="gene ID" value="TuG1812G0200000731.01"/>
</dbReference>
<dbReference type="InterPro" id="IPR042197">
    <property type="entry name" value="Apaf_helical"/>
</dbReference>
<dbReference type="InterPro" id="IPR055414">
    <property type="entry name" value="LRR_R13L4/SHOC2-like"/>
</dbReference>
<evidence type="ECO:0000313" key="8">
    <source>
        <dbReference type="EnsemblPlants" id="TuG1812G0200000731.01.T01"/>
    </source>
</evidence>
<dbReference type="CDD" id="cd04666">
    <property type="entry name" value="NUDIX_DIPP2_like_Nudt4"/>
    <property type="match status" value="1"/>
</dbReference>
<dbReference type="Gene3D" id="3.80.10.10">
    <property type="entry name" value="Ribonuclease Inhibitor"/>
    <property type="match status" value="1"/>
</dbReference>
<dbReference type="Gene3D" id="3.40.50.300">
    <property type="entry name" value="P-loop containing nucleotide triphosphate hydrolases"/>
    <property type="match status" value="1"/>
</dbReference>
<dbReference type="InterPro" id="IPR000086">
    <property type="entry name" value="NUDIX_hydrolase_dom"/>
</dbReference>
<dbReference type="GO" id="GO:0043531">
    <property type="term" value="F:ADP binding"/>
    <property type="evidence" value="ECO:0007669"/>
    <property type="project" value="InterPro"/>
</dbReference>
<evidence type="ECO:0000256" key="1">
    <source>
        <dbReference type="ARBA" id="ARBA00008894"/>
    </source>
</evidence>
<dbReference type="GO" id="GO:0009626">
    <property type="term" value="P:plant-type hypersensitive response"/>
    <property type="evidence" value="ECO:0007669"/>
    <property type="project" value="UniProtKB-ARBA"/>
</dbReference>
<reference evidence="8" key="3">
    <citation type="submission" date="2022-06" db="UniProtKB">
        <authorList>
            <consortium name="EnsemblPlants"/>
        </authorList>
    </citation>
    <scope>IDENTIFICATION</scope>
</reference>
<dbReference type="InterPro" id="IPR027417">
    <property type="entry name" value="P-loop_NTPase"/>
</dbReference>
<dbReference type="CDD" id="cd14798">
    <property type="entry name" value="RX-CC_like"/>
    <property type="match status" value="1"/>
</dbReference>
<dbReference type="AlphaFoldDB" id="A0A8R7TCM5"/>
<evidence type="ECO:0000256" key="6">
    <source>
        <dbReference type="ARBA" id="ARBA00023054"/>
    </source>
</evidence>
<dbReference type="Gene3D" id="1.20.5.4130">
    <property type="match status" value="1"/>
</dbReference>
<keyword evidence="6" id="KW-0175">Coiled coil</keyword>
<keyword evidence="9" id="KW-1185">Reference proteome</keyword>
<dbReference type="Gene3D" id="1.10.10.10">
    <property type="entry name" value="Winged helix-like DNA-binding domain superfamily/Winged helix DNA-binding domain"/>
    <property type="match status" value="1"/>
</dbReference>
<dbReference type="Proteomes" id="UP000015106">
    <property type="component" value="Chromosome 2"/>
</dbReference>
<keyword evidence="2" id="KW-0433">Leucine-rich repeat</keyword>
<dbReference type="Gene3D" id="3.90.79.10">
    <property type="entry name" value="Nucleoside Triphosphate Pyrophosphohydrolase"/>
    <property type="match status" value="1"/>
</dbReference>
<dbReference type="PANTHER" id="PTHR23155">
    <property type="entry name" value="DISEASE RESISTANCE PROTEIN RP"/>
    <property type="match status" value="1"/>
</dbReference>
<dbReference type="FunFam" id="3.40.50.300:FF:001091">
    <property type="entry name" value="Probable disease resistance protein At1g61300"/>
    <property type="match status" value="1"/>
</dbReference>
<dbReference type="GO" id="GO:0042742">
    <property type="term" value="P:defense response to bacterium"/>
    <property type="evidence" value="ECO:0007669"/>
    <property type="project" value="UniProtKB-ARBA"/>
</dbReference>
<dbReference type="InterPro" id="IPR058922">
    <property type="entry name" value="WHD_DRP"/>
</dbReference>
<proteinExistence type="inferred from homology"/>
<evidence type="ECO:0000256" key="4">
    <source>
        <dbReference type="ARBA" id="ARBA00022741"/>
    </source>
</evidence>
<feature type="domain" description="Nudix hydrolase" evidence="7">
    <location>
        <begin position="843"/>
        <end position="973"/>
    </location>
</feature>
<dbReference type="PANTHER" id="PTHR23155:SF1229">
    <property type="entry name" value="OS11G0550500 PROTEIN"/>
    <property type="match status" value="1"/>
</dbReference>
<dbReference type="InterPro" id="IPR032675">
    <property type="entry name" value="LRR_dom_sf"/>
</dbReference>
<dbReference type="Gramene" id="TuG1812G0200000731.01.T01">
    <property type="protein sequence ID" value="TuG1812G0200000731.01.T01"/>
    <property type="gene ID" value="TuG1812G0200000731.01"/>
</dbReference>
<evidence type="ECO:0000313" key="9">
    <source>
        <dbReference type="Proteomes" id="UP000015106"/>
    </source>
</evidence>
<sequence>MAAVVTGAMGTLLPKLANLITKEYNLHKGVKGEIMFLKAEMEHMEAALVEISEAPIDQPPDKQIKLWAKDVRDLSYDLEDNIDKFMVHIETHGQPEKSHSFRGFIDKCLSLLTKGKIRHKVGIDIEDIKRHIKEISERRKRYQIDGKAPAKPPGPTVDTLRLSTLYKKATELVGIDEKSLEVVEMLTEGDEVSKKQLKVVSIVGFGGLGKTTLANAVYKKMKGQVDIKTQKPQFDCAAFISVSLNPNMKRIFKSLLHQLDKHTYQNINEASWGEEQLINEIRTFLEIKRYLIVIDDIWDKSVWENIKYVLIANEHASRVITTTRVLDVAQQAGGVYRLKPISVADSRKLFYQRIYETENKSPPNHLVEVSEKILDRCGGVPLAIITIGSLLSSKKGRAHTHEYWSKVYKSISSGLDNSHDDVKNMRRILSVSYSDLPPYLKTCLLHLSLYPGDYEIESEQLIWKWVGEGFMKIEQGRCLYEVGEHYLDELINKSLVQPVEFDNAKKVRSCRIHDMVRDLITSLSNEENFITTVGCQHPKYLPSKIRRLSVQSRKGEVSNQLATMNLSPVRTLTVSSRAFSLLPTLTCLPVLRVLDLTGCEQVDNNYWKDICNLFHLRYLSLKSTSVTKIPKKIGNLQFLQVLDISSTEIAEFPPTFIQLTQLLLVHLLNSIGCAMPRLLCSMCSLLSLSITVKTLGEEDLQVLGSIPSLIELHIQMKKPTQARDRRLVVGSNYPFLCLTRFSLTCDTMELRFSQGAMKSLHTLRLDFNNVLGTLLQFGDFVFGLENLSSLEHIHVKFIKGKKQAMQNVRNAVGQEVSMNQNKPKLCFPATIEEGLQRYSASTGGPVVIGCIPYRVCSSDGKLEVLVISSRKGHGKKFPKSDWMLDESMDEAARRSALWEAGLRGHTGPVLGSWLYKSRHYDDTCEVYMFPFHIADELEWWPEMASRKRTWATTQQVMDGYQHLWMREALERLVARYGKSY</sequence>
<reference evidence="9" key="1">
    <citation type="journal article" date="2013" name="Nature">
        <title>Draft genome of the wheat A-genome progenitor Triticum urartu.</title>
        <authorList>
            <person name="Ling H.Q."/>
            <person name="Zhao S."/>
            <person name="Liu D."/>
            <person name="Wang J."/>
            <person name="Sun H."/>
            <person name="Zhang C."/>
            <person name="Fan H."/>
            <person name="Li D."/>
            <person name="Dong L."/>
            <person name="Tao Y."/>
            <person name="Gao C."/>
            <person name="Wu H."/>
            <person name="Li Y."/>
            <person name="Cui Y."/>
            <person name="Guo X."/>
            <person name="Zheng S."/>
            <person name="Wang B."/>
            <person name="Yu K."/>
            <person name="Liang Q."/>
            <person name="Yang W."/>
            <person name="Lou X."/>
            <person name="Chen J."/>
            <person name="Feng M."/>
            <person name="Jian J."/>
            <person name="Zhang X."/>
            <person name="Luo G."/>
            <person name="Jiang Y."/>
            <person name="Liu J."/>
            <person name="Wang Z."/>
            <person name="Sha Y."/>
            <person name="Zhang B."/>
            <person name="Wu H."/>
            <person name="Tang D."/>
            <person name="Shen Q."/>
            <person name="Xue P."/>
            <person name="Zou S."/>
            <person name="Wang X."/>
            <person name="Liu X."/>
            <person name="Wang F."/>
            <person name="Yang Y."/>
            <person name="An X."/>
            <person name="Dong Z."/>
            <person name="Zhang K."/>
            <person name="Zhang X."/>
            <person name="Luo M.C."/>
            <person name="Dvorak J."/>
            <person name="Tong Y."/>
            <person name="Wang J."/>
            <person name="Yang H."/>
            <person name="Li Z."/>
            <person name="Wang D."/>
            <person name="Zhang A."/>
            <person name="Wang J."/>
        </authorList>
    </citation>
    <scope>NUCLEOTIDE SEQUENCE</scope>
    <source>
        <strain evidence="9">cv. G1812</strain>
    </source>
</reference>
<dbReference type="Pfam" id="PF18052">
    <property type="entry name" value="Rx_N"/>
    <property type="match status" value="1"/>
</dbReference>
<evidence type="ECO:0000256" key="5">
    <source>
        <dbReference type="ARBA" id="ARBA00022821"/>
    </source>
</evidence>
<dbReference type="SUPFAM" id="SSF52540">
    <property type="entry name" value="P-loop containing nucleoside triphosphate hydrolases"/>
    <property type="match status" value="1"/>
</dbReference>
<dbReference type="InterPro" id="IPR047198">
    <property type="entry name" value="DDP-like_NUDIX"/>
</dbReference>
<dbReference type="GO" id="GO:0002758">
    <property type="term" value="P:innate immune response-activating signaling pathway"/>
    <property type="evidence" value="ECO:0007669"/>
    <property type="project" value="UniProtKB-ARBA"/>
</dbReference>
<dbReference type="InterPro" id="IPR002182">
    <property type="entry name" value="NB-ARC"/>
</dbReference>
<dbReference type="Pfam" id="PF00931">
    <property type="entry name" value="NB-ARC"/>
    <property type="match status" value="1"/>
</dbReference>
<dbReference type="Gene3D" id="1.10.8.430">
    <property type="entry name" value="Helical domain of apoptotic protease-activating factors"/>
    <property type="match status" value="1"/>
</dbReference>
<dbReference type="GO" id="GO:0016462">
    <property type="term" value="F:pyrophosphatase activity"/>
    <property type="evidence" value="ECO:0007669"/>
    <property type="project" value="InterPro"/>
</dbReference>
<protein>
    <recommendedName>
        <fullName evidence="7">Nudix hydrolase domain-containing protein</fullName>
    </recommendedName>
</protein>
<evidence type="ECO:0000259" key="7">
    <source>
        <dbReference type="PROSITE" id="PS51462"/>
    </source>
</evidence>
<dbReference type="SUPFAM" id="SSF52058">
    <property type="entry name" value="L domain-like"/>
    <property type="match status" value="1"/>
</dbReference>
<accession>A0A8R7TCM5</accession>
<evidence type="ECO:0000256" key="2">
    <source>
        <dbReference type="ARBA" id="ARBA00022614"/>
    </source>
</evidence>
<dbReference type="InterPro" id="IPR044974">
    <property type="entry name" value="Disease_R_plants"/>
</dbReference>
<comment type="similarity">
    <text evidence="1">Belongs to the disease resistance NB-LRR family.</text>
</comment>
<evidence type="ECO:0000256" key="3">
    <source>
        <dbReference type="ARBA" id="ARBA00022737"/>
    </source>
</evidence>
<dbReference type="Pfam" id="PF23559">
    <property type="entry name" value="WHD_DRP"/>
    <property type="match status" value="1"/>
</dbReference>
<keyword evidence="5" id="KW-0611">Plant defense</keyword>
<reference evidence="8" key="2">
    <citation type="submission" date="2018-03" db="EMBL/GenBank/DDBJ databases">
        <title>The Triticum urartu genome reveals the dynamic nature of wheat genome evolution.</title>
        <authorList>
            <person name="Ling H."/>
            <person name="Ma B."/>
            <person name="Shi X."/>
            <person name="Liu H."/>
            <person name="Dong L."/>
            <person name="Sun H."/>
            <person name="Cao Y."/>
            <person name="Gao Q."/>
            <person name="Zheng S."/>
            <person name="Li Y."/>
            <person name="Yu Y."/>
            <person name="Du H."/>
            <person name="Qi M."/>
            <person name="Li Y."/>
            <person name="Yu H."/>
            <person name="Cui Y."/>
            <person name="Wang N."/>
            <person name="Chen C."/>
            <person name="Wu H."/>
            <person name="Zhao Y."/>
            <person name="Zhang J."/>
            <person name="Li Y."/>
            <person name="Zhou W."/>
            <person name="Zhang B."/>
            <person name="Hu W."/>
            <person name="Eijk M."/>
            <person name="Tang J."/>
            <person name="Witsenboer H."/>
            <person name="Zhao S."/>
            <person name="Li Z."/>
            <person name="Zhang A."/>
            <person name="Wang D."/>
            <person name="Liang C."/>
        </authorList>
    </citation>
    <scope>NUCLEOTIDE SEQUENCE [LARGE SCALE GENOMIC DNA]</scope>
    <source>
        <strain evidence="8">cv. G1812</strain>
    </source>
</reference>
<dbReference type="FunFam" id="1.10.10.10:FF:000322">
    <property type="entry name" value="Probable disease resistance protein At1g63360"/>
    <property type="match status" value="1"/>
</dbReference>
<organism evidence="8 9">
    <name type="scientific">Triticum urartu</name>
    <name type="common">Red wild einkorn</name>
    <name type="synonym">Crithodium urartu</name>
    <dbReference type="NCBI Taxonomy" id="4572"/>
    <lineage>
        <taxon>Eukaryota</taxon>
        <taxon>Viridiplantae</taxon>
        <taxon>Streptophyta</taxon>
        <taxon>Embryophyta</taxon>
        <taxon>Tracheophyta</taxon>
        <taxon>Spermatophyta</taxon>
        <taxon>Magnoliopsida</taxon>
        <taxon>Liliopsida</taxon>
        <taxon>Poales</taxon>
        <taxon>Poaceae</taxon>
        <taxon>BOP clade</taxon>
        <taxon>Pooideae</taxon>
        <taxon>Triticodae</taxon>
        <taxon>Triticeae</taxon>
        <taxon>Triticinae</taxon>
        <taxon>Triticum</taxon>
    </lineage>
</organism>
<dbReference type="InterPro" id="IPR038005">
    <property type="entry name" value="RX-like_CC"/>
</dbReference>
<dbReference type="SUPFAM" id="SSF55811">
    <property type="entry name" value="Nudix"/>
    <property type="match status" value="1"/>
</dbReference>
<name>A0A8R7TCM5_TRIUA</name>